<dbReference type="OrthoDB" id="2285730at2759"/>
<gene>
    <name evidence="2" type="ORF">F8M41_020020</name>
</gene>
<keyword evidence="3" id="KW-1185">Reference proteome</keyword>
<name>A0A8H4EK28_GIGMA</name>
<feature type="region of interest" description="Disordered" evidence="1">
    <location>
        <begin position="1"/>
        <end position="29"/>
    </location>
</feature>
<feature type="compositionally biased region" description="Low complexity" evidence="1">
    <location>
        <begin position="1"/>
        <end position="18"/>
    </location>
</feature>
<dbReference type="EMBL" id="WTPW01000538">
    <property type="protein sequence ID" value="KAF0501382.1"/>
    <property type="molecule type" value="Genomic_DNA"/>
</dbReference>
<comment type="caution">
    <text evidence="2">The sequence shown here is derived from an EMBL/GenBank/DDBJ whole genome shotgun (WGS) entry which is preliminary data.</text>
</comment>
<dbReference type="AlphaFoldDB" id="A0A8H4EK28"/>
<sequence>MPSVNASSSQVSSDSAVQEKQFGIDNPNSPLIPSHYKQKEIVPYTNANLPPLMCYVPDSLSTGEDSSSKQEVLCVNKPIFRRNKIISPFLDNSNSISPSIFYEDDESAFSDSDPEWYETTWGNKTIAYTFEENDSDNDEVIDEARRQLKLRKAQFRRPLIKSSYDLAGNAYLYEDGAKEDPRGYVATVFDLVEEDEPIRDILDYYYEERTNKQTSYKLGELQEYQYQQLLEFLERNAALFAWEERDLGCTNLIKHHINTGNALPIKHNPYRYSPAEKRVIKTEIDRM</sequence>
<proteinExistence type="predicted"/>
<reference evidence="2 3" key="1">
    <citation type="journal article" date="2019" name="Environ. Microbiol.">
        <title>At the nexus of three kingdoms: the genome of the mycorrhizal fungus Gigaspora margarita provides insights into plant, endobacterial and fungal interactions.</title>
        <authorList>
            <person name="Venice F."/>
            <person name="Ghignone S."/>
            <person name="Salvioli di Fossalunga A."/>
            <person name="Amselem J."/>
            <person name="Novero M."/>
            <person name="Xianan X."/>
            <person name="Sedzielewska Toro K."/>
            <person name="Morin E."/>
            <person name="Lipzen A."/>
            <person name="Grigoriev I.V."/>
            <person name="Henrissat B."/>
            <person name="Martin F.M."/>
            <person name="Bonfante P."/>
        </authorList>
    </citation>
    <scope>NUCLEOTIDE SEQUENCE [LARGE SCALE GENOMIC DNA]</scope>
    <source>
        <strain evidence="2 3">BEG34</strain>
    </source>
</reference>
<organism evidence="2 3">
    <name type="scientific">Gigaspora margarita</name>
    <dbReference type="NCBI Taxonomy" id="4874"/>
    <lineage>
        <taxon>Eukaryota</taxon>
        <taxon>Fungi</taxon>
        <taxon>Fungi incertae sedis</taxon>
        <taxon>Mucoromycota</taxon>
        <taxon>Glomeromycotina</taxon>
        <taxon>Glomeromycetes</taxon>
        <taxon>Diversisporales</taxon>
        <taxon>Gigasporaceae</taxon>
        <taxon>Gigaspora</taxon>
    </lineage>
</organism>
<evidence type="ECO:0000256" key="1">
    <source>
        <dbReference type="SAM" id="MobiDB-lite"/>
    </source>
</evidence>
<protein>
    <submittedName>
        <fullName evidence="2">DNA/RNA polymerase</fullName>
    </submittedName>
</protein>
<accession>A0A8H4EK28</accession>
<dbReference type="Proteomes" id="UP000439903">
    <property type="component" value="Unassembled WGS sequence"/>
</dbReference>
<evidence type="ECO:0000313" key="2">
    <source>
        <dbReference type="EMBL" id="KAF0501382.1"/>
    </source>
</evidence>
<evidence type="ECO:0000313" key="3">
    <source>
        <dbReference type="Proteomes" id="UP000439903"/>
    </source>
</evidence>